<keyword evidence="2 5" id="KW-0812">Transmembrane</keyword>
<proteinExistence type="predicted"/>
<keyword evidence="4 5" id="KW-0472">Membrane</keyword>
<keyword evidence="3 5" id="KW-1133">Transmembrane helix</keyword>
<feature type="transmembrane region" description="Helical" evidence="5">
    <location>
        <begin position="163"/>
        <end position="179"/>
    </location>
</feature>
<dbReference type="PANTHER" id="PTHR24092">
    <property type="entry name" value="PROBABLE PHOSPHOLIPID-TRANSPORTING ATPASE"/>
    <property type="match status" value="1"/>
</dbReference>
<dbReference type="InterPro" id="IPR008250">
    <property type="entry name" value="ATPase_P-typ_transduc_dom_A_sf"/>
</dbReference>
<feature type="transmembrane region" description="Helical" evidence="5">
    <location>
        <begin position="1131"/>
        <end position="1151"/>
    </location>
</feature>
<reference evidence="6 7" key="1">
    <citation type="journal article" date="2019" name="Sci. Rep.">
        <title>Nanopore sequencing improves the draft genome of the human pathogenic amoeba Naegleria fowleri.</title>
        <authorList>
            <person name="Liechti N."/>
            <person name="Schurch N."/>
            <person name="Bruggmann R."/>
            <person name="Wittwer M."/>
        </authorList>
    </citation>
    <scope>NUCLEOTIDE SEQUENCE [LARGE SCALE GENOMIC DNA]</scope>
    <source>
        <strain evidence="6 7">ATCC 30894</strain>
    </source>
</reference>
<organism evidence="6 7">
    <name type="scientific">Naegleria fowleri</name>
    <name type="common">Brain eating amoeba</name>
    <dbReference type="NCBI Taxonomy" id="5763"/>
    <lineage>
        <taxon>Eukaryota</taxon>
        <taxon>Discoba</taxon>
        <taxon>Heterolobosea</taxon>
        <taxon>Tetramitia</taxon>
        <taxon>Eutetramitia</taxon>
        <taxon>Vahlkampfiidae</taxon>
        <taxon>Naegleria</taxon>
    </lineage>
</organism>
<keyword evidence="7" id="KW-1185">Reference proteome</keyword>
<dbReference type="RefSeq" id="XP_044560679.1">
    <property type="nucleotide sequence ID" value="XM_044708802.1"/>
</dbReference>
<feature type="transmembrane region" description="Helical" evidence="5">
    <location>
        <begin position="348"/>
        <end position="371"/>
    </location>
</feature>
<dbReference type="PRINTS" id="PR00119">
    <property type="entry name" value="CATATPASE"/>
</dbReference>
<feature type="transmembrane region" description="Helical" evidence="5">
    <location>
        <begin position="1101"/>
        <end position="1119"/>
    </location>
</feature>
<name>A0A6A5BM41_NAEFO</name>
<evidence type="ECO:0000256" key="3">
    <source>
        <dbReference type="ARBA" id="ARBA00022989"/>
    </source>
</evidence>
<dbReference type="InterPro" id="IPR018303">
    <property type="entry name" value="ATPase_P-typ_P_site"/>
</dbReference>
<dbReference type="InterPro" id="IPR023299">
    <property type="entry name" value="ATPase_P-typ_cyto_dom_N"/>
</dbReference>
<accession>A0A6A5BM41</accession>
<dbReference type="GO" id="GO:0000166">
    <property type="term" value="F:nucleotide binding"/>
    <property type="evidence" value="ECO:0007669"/>
    <property type="project" value="InterPro"/>
</dbReference>
<feature type="transmembrane region" description="Helical" evidence="5">
    <location>
        <begin position="131"/>
        <end position="157"/>
    </location>
</feature>
<dbReference type="GO" id="GO:0005886">
    <property type="term" value="C:plasma membrane"/>
    <property type="evidence" value="ECO:0007669"/>
    <property type="project" value="TreeGrafter"/>
</dbReference>
<sequence>MKEALKPAIGKFVEKTRTVPKQIVLMSLIIALLTYVVMSYVMPKLMNYWRILDWRKHHTEKDELQHKQRLIKLMVGNDTESSSVGKKGCDKCKYTCETTSKKSLKSSEDTNYISTTNFDIKNSFTLSIVSFIYSTFVYLGQPIQVWCLAISFVQLFVFHTGKSFYPLAIFTIFIAVVETKNQLSKWKTDKEKNERPVKMADGTFKQRGELRCGDEVIISIGEEVPADLILTDIIVEDNKMHTRKPILYMNEVTVTGENDPVKKSLLTEEIKSIRIDNLLLRSAVINEKIHVDESYIIFANSVIASIDQNISLKGIVAWSGTETKALHSSGANTSKQPTPFLEYTNKGFFISLALMLFLATVNTIASMFFGVEGGEEHSFGKVLITQIMFINMMVPQGLEQLRTTVCHLLAFNFRSNVNCNNPLSVDVLAYVNRVISDKTGTLTVNLMQPKYTMLFLDEEASEITSSNDLDNLHVVYESGISCETDITKCHKANCFAIYSTTGVEPEERAIREMISPYSRMLSHWPSETQDIEPGSVEFSVFGTDCIEKRHELKIVAFFGFIREFLCKSCLFQDTETGEYFVGVQAGDELFWRGETGISTHPSSEKKLEKWSSFHEVEDKDAELGLGAPRTWSHGIKPIDESEAQHIISQWRNSFSVLDLEERLSTQKEIVKEALTNVRLTSITHMVDRYREGVKSGIKQLNKAGKQFCICTGDSFKNAKLIATHLSLPNHVIIQGTSGEELMRSLDNAEAEAMKGSCTFFFDRSTMEFLRNLYTNNGSKFKGPIFERLLLLINMKGKKQRFQHSLVFCRSTPGLKLWCVKLLQYHHAQTFAQQIFYTRNYVLAMGDGTNDLQMLKACDISYGIKSGETEDVCKQTDIWATEWSPLLDLLEKDGFEKAVMLGTMVKATFWKHWCFALTLWSDLLFQGFPLYPRDPTEPMLMLVFNGVVFGQIASHVSSDIVSDFSQFRKTNMMSMRAFLRWVVGASVTAVCTHWIIRWLFPMASSSHFGAYVQVSHAVSITVYLYLTTNTWSDDEDVVTFKNQPEKFYKHSSHLSNSGLSLSPSVSAISTNAINTTAIGMNNDVALANAPTRPQPKVSYSRLYFSILSFVVTFAVSMFIYRHVEDTISKVTALAIVIPSLGYPTLYLLKCFMHDVPFIEKSIRLLWDLRFNEILISFVKFSHTPHMRVLPIIGFSLIIKILSGIPVLGAAFVMGMSVVATTFTFLIFVSKMGFLRALLDGRSVAVGLICFLIGIWVGRSTCSVKI</sequence>
<dbReference type="GO" id="GO:0140326">
    <property type="term" value="F:ATPase-coupled intramembrane lipid transporter activity"/>
    <property type="evidence" value="ECO:0007669"/>
    <property type="project" value="TreeGrafter"/>
</dbReference>
<dbReference type="SUPFAM" id="SSF81665">
    <property type="entry name" value="Calcium ATPase, transmembrane domain M"/>
    <property type="match status" value="1"/>
</dbReference>
<evidence type="ECO:0000256" key="4">
    <source>
        <dbReference type="ARBA" id="ARBA00023136"/>
    </source>
</evidence>
<comment type="caution">
    <text evidence="6">The sequence shown here is derived from an EMBL/GenBank/DDBJ whole genome shotgun (WGS) entry which is preliminary data.</text>
</comment>
<dbReference type="SUPFAM" id="SSF81653">
    <property type="entry name" value="Calcium ATPase, transduction domain A"/>
    <property type="match status" value="1"/>
</dbReference>
<comment type="subcellular location">
    <subcellularLocation>
        <location evidence="1">Membrane</location>
    </subcellularLocation>
</comment>
<evidence type="ECO:0000256" key="1">
    <source>
        <dbReference type="ARBA" id="ARBA00004370"/>
    </source>
</evidence>
<feature type="transmembrane region" description="Helical" evidence="5">
    <location>
        <begin position="1239"/>
        <end position="1256"/>
    </location>
</feature>
<feature type="transmembrane region" description="Helical" evidence="5">
    <location>
        <begin position="23"/>
        <end position="42"/>
    </location>
</feature>
<feature type="transmembrane region" description="Helical" evidence="5">
    <location>
        <begin position="937"/>
        <end position="955"/>
    </location>
</feature>
<dbReference type="OMA" id="PRTWSHG"/>
<gene>
    <name evidence="6" type="ORF">FDP41_005293</name>
</gene>
<feature type="transmembrane region" description="Helical" evidence="5">
    <location>
        <begin position="976"/>
        <end position="995"/>
    </location>
</feature>
<evidence type="ECO:0000256" key="5">
    <source>
        <dbReference type="SAM" id="Phobius"/>
    </source>
</evidence>
<dbReference type="InterPro" id="IPR036412">
    <property type="entry name" value="HAD-like_sf"/>
</dbReference>
<dbReference type="OrthoDB" id="10250387at2759"/>
<dbReference type="InterPro" id="IPR023214">
    <property type="entry name" value="HAD_sf"/>
</dbReference>
<dbReference type="Gene3D" id="2.70.150.10">
    <property type="entry name" value="Calcium-transporting ATPase, cytoplasmic transduction domain A"/>
    <property type="match status" value="1"/>
</dbReference>
<dbReference type="EMBL" id="VFQX01000043">
    <property type="protein sequence ID" value="KAF0975966.1"/>
    <property type="molecule type" value="Genomic_DNA"/>
</dbReference>
<dbReference type="VEuPathDB" id="AmoebaDB:NF0102170"/>
<dbReference type="Proteomes" id="UP000444721">
    <property type="component" value="Unassembled WGS sequence"/>
</dbReference>
<dbReference type="VEuPathDB" id="AmoebaDB:FDP41_005293"/>
<dbReference type="InterPro" id="IPR023298">
    <property type="entry name" value="ATPase_P-typ_TM_dom_sf"/>
</dbReference>
<dbReference type="AlphaFoldDB" id="A0A6A5BM41"/>
<evidence type="ECO:0000256" key="2">
    <source>
        <dbReference type="ARBA" id="ARBA00022692"/>
    </source>
</evidence>
<feature type="transmembrane region" description="Helical" evidence="5">
    <location>
        <begin position="1007"/>
        <end position="1025"/>
    </location>
</feature>
<evidence type="ECO:0000313" key="6">
    <source>
        <dbReference type="EMBL" id="KAF0975966.1"/>
    </source>
</evidence>
<dbReference type="Gene3D" id="1.20.1110.10">
    <property type="entry name" value="Calcium-transporting ATPase, transmembrane domain"/>
    <property type="match status" value="1"/>
</dbReference>
<dbReference type="GeneID" id="68112511"/>
<evidence type="ECO:0000313" key="7">
    <source>
        <dbReference type="Proteomes" id="UP000444721"/>
    </source>
</evidence>
<protein>
    <recommendedName>
        <fullName evidence="8">Cation-transporting P-type ATPase C-terminal domain-containing protein</fullName>
    </recommendedName>
</protein>
<feature type="transmembrane region" description="Helical" evidence="5">
    <location>
        <begin position="1203"/>
        <end position="1227"/>
    </location>
</feature>
<dbReference type="VEuPathDB" id="AmoebaDB:NfTy_053060"/>
<dbReference type="GO" id="GO:0045332">
    <property type="term" value="P:phospholipid translocation"/>
    <property type="evidence" value="ECO:0007669"/>
    <property type="project" value="TreeGrafter"/>
</dbReference>
<dbReference type="Gene3D" id="3.40.1110.10">
    <property type="entry name" value="Calcium-transporting ATPase, cytoplasmic domain N"/>
    <property type="match status" value="1"/>
</dbReference>
<dbReference type="SUPFAM" id="SSF56784">
    <property type="entry name" value="HAD-like"/>
    <property type="match status" value="1"/>
</dbReference>
<dbReference type="Gene3D" id="3.40.50.1000">
    <property type="entry name" value="HAD superfamily/HAD-like"/>
    <property type="match status" value="2"/>
</dbReference>
<dbReference type="PROSITE" id="PS00154">
    <property type="entry name" value="ATPASE_E1_E2"/>
    <property type="match status" value="1"/>
</dbReference>
<evidence type="ECO:0008006" key="8">
    <source>
        <dbReference type="Google" id="ProtNLM"/>
    </source>
</evidence>